<accession>A0A0C2XEL5</accession>
<evidence type="ECO:0000256" key="13">
    <source>
        <dbReference type="ARBA" id="ARBA00023277"/>
    </source>
</evidence>
<protein>
    <recommendedName>
        <fullName evidence="5">glucan endo-1,3-beta-D-glucosidase</fullName>
        <ecNumber evidence="5">3.2.1.39</ecNumber>
    </recommendedName>
    <alternativeName>
        <fullName evidence="18">Endo-1,3-beta-glucanase btgC</fullName>
    </alternativeName>
    <alternativeName>
        <fullName evidence="17">Laminarinase btgC</fullName>
    </alternativeName>
</protein>
<keyword evidence="12" id="KW-0325">Glycoprotein</keyword>
<keyword evidence="21" id="KW-0812">Transmembrane</keyword>
<dbReference type="InterPro" id="IPR017853">
    <property type="entry name" value="GH"/>
</dbReference>
<comment type="subcellular location">
    <subcellularLocation>
        <location evidence="3">Cell membrane</location>
        <topology evidence="3">Single-pass type II membrane protein</topology>
    </subcellularLocation>
    <subcellularLocation>
        <location evidence="2">Secreted</location>
        <location evidence="2">Cell wall</location>
    </subcellularLocation>
</comment>
<dbReference type="PANTHER" id="PTHR16631">
    <property type="entry name" value="GLUCAN 1,3-BETA-GLUCOSIDASE"/>
    <property type="match status" value="1"/>
</dbReference>
<comment type="catalytic activity">
    <reaction evidence="1">
        <text>Hydrolysis of (1-&gt;3)-beta-D-glucosidic linkages in (1-&gt;3)-beta-D-glucans.</text>
        <dbReference type="EC" id="3.2.1.39"/>
    </reaction>
</comment>
<keyword evidence="6" id="KW-1003">Cell membrane</keyword>
<dbReference type="GO" id="GO:0009277">
    <property type="term" value="C:fungal-type cell wall"/>
    <property type="evidence" value="ECO:0007669"/>
    <property type="project" value="TreeGrafter"/>
</dbReference>
<dbReference type="PANTHER" id="PTHR16631:SF17">
    <property type="entry name" value="GLUCAN ENDO-1,3-BETA-GLUCOSIDASE BTGC"/>
    <property type="match status" value="1"/>
</dbReference>
<evidence type="ECO:0000256" key="4">
    <source>
        <dbReference type="ARBA" id="ARBA00008773"/>
    </source>
</evidence>
<evidence type="ECO:0000256" key="15">
    <source>
        <dbReference type="ARBA" id="ARBA00023326"/>
    </source>
</evidence>
<evidence type="ECO:0000256" key="14">
    <source>
        <dbReference type="ARBA" id="ARBA00023316"/>
    </source>
</evidence>
<evidence type="ECO:0000256" key="20">
    <source>
        <dbReference type="SAM" id="MobiDB-lite"/>
    </source>
</evidence>
<organism evidence="22 23">
    <name type="scientific">Serendipita vermifera MAFF 305830</name>
    <dbReference type="NCBI Taxonomy" id="933852"/>
    <lineage>
        <taxon>Eukaryota</taxon>
        <taxon>Fungi</taxon>
        <taxon>Dikarya</taxon>
        <taxon>Basidiomycota</taxon>
        <taxon>Agaricomycotina</taxon>
        <taxon>Agaricomycetes</taxon>
        <taxon>Sebacinales</taxon>
        <taxon>Serendipitaceae</taxon>
        <taxon>Serendipita</taxon>
    </lineage>
</organism>
<dbReference type="Proteomes" id="UP000054097">
    <property type="component" value="Unassembled WGS sequence"/>
</dbReference>
<evidence type="ECO:0000256" key="7">
    <source>
        <dbReference type="ARBA" id="ARBA00022512"/>
    </source>
</evidence>
<comment type="function">
    <text evidence="16">Glucanases play a role in cell expansion during growth, in cell-cell fusion during mating, and in spore release during sporulation. This enzyme may be involved in beta-glucan degradation. Active on laminarin and lichenan.</text>
</comment>
<comment type="similarity">
    <text evidence="4 19">Belongs to the glycosyl hydrolase 17 family.</text>
</comment>
<dbReference type="GO" id="GO:0071555">
    <property type="term" value="P:cell wall organization"/>
    <property type="evidence" value="ECO:0007669"/>
    <property type="project" value="UniProtKB-KW"/>
</dbReference>
<keyword evidence="11 21" id="KW-0472">Membrane</keyword>
<evidence type="ECO:0000256" key="11">
    <source>
        <dbReference type="ARBA" id="ARBA00023136"/>
    </source>
</evidence>
<evidence type="ECO:0000256" key="1">
    <source>
        <dbReference type="ARBA" id="ARBA00000382"/>
    </source>
</evidence>
<dbReference type="OrthoDB" id="68336at2759"/>
<evidence type="ECO:0000256" key="3">
    <source>
        <dbReference type="ARBA" id="ARBA00004401"/>
    </source>
</evidence>
<proteinExistence type="inferred from homology"/>
<dbReference type="Pfam" id="PF00332">
    <property type="entry name" value="Glyco_hydro_17"/>
    <property type="match status" value="1"/>
</dbReference>
<dbReference type="InterPro" id="IPR000490">
    <property type="entry name" value="Glyco_hydro_17"/>
</dbReference>
<evidence type="ECO:0000256" key="10">
    <source>
        <dbReference type="ARBA" id="ARBA00022801"/>
    </source>
</evidence>
<dbReference type="GO" id="GO:0042973">
    <property type="term" value="F:glucan endo-1,3-beta-D-glucosidase activity"/>
    <property type="evidence" value="ECO:0007669"/>
    <property type="project" value="UniProtKB-EC"/>
</dbReference>
<evidence type="ECO:0000256" key="18">
    <source>
        <dbReference type="ARBA" id="ARBA00043078"/>
    </source>
</evidence>
<dbReference type="InterPro" id="IPR050732">
    <property type="entry name" value="Beta-glucan_modifiers"/>
</dbReference>
<evidence type="ECO:0000256" key="2">
    <source>
        <dbReference type="ARBA" id="ARBA00004191"/>
    </source>
</evidence>
<dbReference type="AlphaFoldDB" id="A0A0C2XEL5"/>
<keyword evidence="8" id="KW-0964">Secreted</keyword>
<dbReference type="Gene3D" id="3.20.20.80">
    <property type="entry name" value="Glycosidases"/>
    <property type="match status" value="2"/>
</dbReference>
<dbReference type="GO" id="GO:0005886">
    <property type="term" value="C:plasma membrane"/>
    <property type="evidence" value="ECO:0007669"/>
    <property type="project" value="UniProtKB-SubCell"/>
</dbReference>
<keyword evidence="15" id="KW-0624">Polysaccharide degradation</keyword>
<evidence type="ECO:0000313" key="23">
    <source>
        <dbReference type="Proteomes" id="UP000054097"/>
    </source>
</evidence>
<keyword evidence="14" id="KW-0961">Cell wall biogenesis/degradation</keyword>
<evidence type="ECO:0000256" key="9">
    <source>
        <dbReference type="ARBA" id="ARBA00022729"/>
    </source>
</evidence>
<reference evidence="22 23" key="1">
    <citation type="submission" date="2014-04" db="EMBL/GenBank/DDBJ databases">
        <authorList>
            <consortium name="DOE Joint Genome Institute"/>
            <person name="Kuo A."/>
            <person name="Zuccaro A."/>
            <person name="Kohler A."/>
            <person name="Nagy L.G."/>
            <person name="Floudas D."/>
            <person name="Copeland A."/>
            <person name="Barry K.W."/>
            <person name="Cichocki N."/>
            <person name="Veneault-Fourrey C."/>
            <person name="LaButti K."/>
            <person name="Lindquist E.A."/>
            <person name="Lipzen A."/>
            <person name="Lundell T."/>
            <person name="Morin E."/>
            <person name="Murat C."/>
            <person name="Sun H."/>
            <person name="Tunlid A."/>
            <person name="Henrissat B."/>
            <person name="Grigoriev I.V."/>
            <person name="Hibbett D.S."/>
            <person name="Martin F."/>
            <person name="Nordberg H.P."/>
            <person name="Cantor M.N."/>
            <person name="Hua S.X."/>
        </authorList>
    </citation>
    <scope>NUCLEOTIDE SEQUENCE [LARGE SCALE GENOMIC DNA]</scope>
    <source>
        <strain evidence="22 23">MAFF 305830</strain>
    </source>
</reference>
<dbReference type="GO" id="GO:0005576">
    <property type="term" value="C:extracellular region"/>
    <property type="evidence" value="ECO:0007669"/>
    <property type="project" value="TreeGrafter"/>
</dbReference>
<evidence type="ECO:0000256" key="17">
    <source>
        <dbReference type="ARBA" id="ARBA00042373"/>
    </source>
</evidence>
<evidence type="ECO:0000256" key="21">
    <source>
        <dbReference type="SAM" id="Phobius"/>
    </source>
</evidence>
<dbReference type="STRING" id="933852.A0A0C2XEL5"/>
<keyword evidence="9" id="KW-0732">Signal</keyword>
<keyword evidence="23" id="KW-1185">Reference proteome</keyword>
<dbReference type="HOGENOM" id="CLU_011476_2_1_1"/>
<name>A0A0C2XEL5_SERVB</name>
<keyword evidence="10 22" id="KW-0378">Hydrolase</keyword>
<evidence type="ECO:0000256" key="19">
    <source>
        <dbReference type="RuleBase" id="RU004335"/>
    </source>
</evidence>
<feature type="transmembrane region" description="Helical" evidence="21">
    <location>
        <begin position="136"/>
        <end position="158"/>
    </location>
</feature>
<dbReference type="GO" id="GO:0009986">
    <property type="term" value="C:cell surface"/>
    <property type="evidence" value="ECO:0007669"/>
    <property type="project" value="TreeGrafter"/>
</dbReference>
<keyword evidence="21" id="KW-1133">Transmembrane helix</keyword>
<gene>
    <name evidence="22" type="ORF">M408DRAFT_329997</name>
</gene>
<dbReference type="SUPFAM" id="SSF51445">
    <property type="entry name" value="(Trans)glycosidases"/>
    <property type="match status" value="1"/>
</dbReference>
<dbReference type="EC" id="3.2.1.39" evidence="5"/>
<keyword evidence="13" id="KW-0119">Carbohydrate metabolism</keyword>
<dbReference type="GO" id="GO:0000272">
    <property type="term" value="P:polysaccharide catabolic process"/>
    <property type="evidence" value="ECO:0007669"/>
    <property type="project" value="UniProtKB-KW"/>
</dbReference>
<reference evidence="23" key="2">
    <citation type="submission" date="2015-01" db="EMBL/GenBank/DDBJ databases">
        <title>Evolutionary Origins and Diversification of the Mycorrhizal Mutualists.</title>
        <authorList>
            <consortium name="DOE Joint Genome Institute"/>
            <consortium name="Mycorrhizal Genomics Consortium"/>
            <person name="Kohler A."/>
            <person name="Kuo A."/>
            <person name="Nagy L.G."/>
            <person name="Floudas D."/>
            <person name="Copeland A."/>
            <person name="Barry K.W."/>
            <person name="Cichocki N."/>
            <person name="Veneault-Fourrey C."/>
            <person name="LaButti K."/>
            <person name="Lindquist E.A."/>
            <person name="Lipzen A."/>
            <person name="Lundell T."/>
            <person name="Morin E."/>
            <person name="Murat C."/>
            <person name="Riley R."/>
            <person name="Ohm R."/>
            <person name="Sun H."/>
            <person name="Tunlid A."/>
            <person name="Henrissat B."/>
            <person name="Grigoriev I.V."/>
            <person name="Hibbett D.S."/>
            <person name="Martin F."/>
        </authorList>
    </citation>
    <scope>NUCLEOTIDE SEQUENCE [LARGE SCALE GENOMIC DNA]</scope>
    <source>
        <strain evidence="23">MAFF 305830</strain>
    </source>
</reference>
<evidence type="ECO:0000313" key="22">
    <source>
        <dbReference type="EMBL" id="KIM27562.1"/>
    </source>
</evidence>
<keyword evidence="7" id="KW-0134">Cell wall</keyword>
<evidence type="ECO:0000256" key="8">
    <source>
        <dbReference type="ARBA" id="ARBA00022525"/>
    </source>
</evidence>
<evidence type="ECO:0000256" key="16">
    <source>
        <dbReference type="ARBA" id="ARBA00037649"/>
    </source>
</evidence>
<evidence type="ECO:0000256" key="5">
    <source>
        <dbReference type="ARBA" id="ARBA00012780"/>
    </source>
</evidence>
<dbReference type="EMBL" id="KN824298">
    <property type="protein sequence ID" value="KIM27562.1"/>
    <property type="molecule type" value="Genomic_DNA"/>
</dbReference>
<evidence type="ECO:0000256" key="6">
    <source>
        <dbReference type="ARBA" id="ARBA00022475"/>
    </source>
</evidence>
<evidence type="ECO:0000256" key="12">
    <source>
        <dbReference type="ARBA" id="ARBA00023180"/>
    </source>
</evidence>
<feature type="compositionally biased region" description="Basic and acidic residues" evidence="20">
    <location>
        <begin position="26"/>
        <end position="35"/>
    </location>
</feature>
<feature type="region of interest" description="Disordered" evidence="20">
    <location>
        <begin position="1"/>
        <end position="78"/>
    </location>
</feature>
<sequence length="512" mass="55523">MSAPPPLPKDYQRYAEDVPSSGNRPPSREDLDNYFDHQLPAPHRLSGHYLSPSGSPRGSMESFRGSASPQPAFGGAGPRYLSPLAASAATETEGAGLRHSNYSEMSMIGLNSTPGLQRKSTWLQKETQLKRKNHRLFIITCSTITLLIILGVTLGVVFGTRNSKGASTNDVSNGNNTNINTATAGVVEQGSDPSQFTKDPKLKQSFYGVAYTMMDALYPDCNEGLPSVIEDMQILSQLTTRIRLYGSDCNQTQLVLEAIKQTKVDLKVYAAIYVVVDDDTAYERQKASLKNAIETYGVDHLEGITVGNEFMLNYMTQYGGSSATPDGTIGLRASALLKAKITDTRQMLSDLGHPNVPVGCADAGSYFNNDLLGAIDFGLSNIHAWFAHTTAADAASWTNTFFQDTNVAPAALLANRPTMVIAETGWPTQSNGTAESNSGAGTGGEASVANLQTFLDSFICQANTARTPYFMFEYTDVPWKDIRYGGVEGFWGMFDKDKRLKTSLTLPDCTHQ</sequence>